<dbReference type="AlphaFoldDB" id="A0A0F8AV10"/>
<proteinExistence type="predicted"/>
<evidence type="ECO:0008006" key="3">
    <source>
        <dbReference type="Google" id="ProtNLM"/>
    </source>
</evidence>
<feature type="non-terminal residue" evidence="1">
    <location>
        <position position="453"/>
    </location>
</feature>
<sequence>MSVNSVQVNSNTEVTFTIENTGSGEQSTDVEFDVDHDLSSVSPATSVGVTVTANNGDVSGTNTDTFDIVGVNDITVDSDADLTDGSNVEVSVSHLGFSGSNVGSLVVAYEDVDGTLVQEEIDPTSTGSQNGVSVTNAASGADALTFEIDPTVGTSLTGSNLQTGDYEFAVALESADDDIGTLDLQNNNQVTDQFSAAGVSITDATPLTIDGGTTTDISVTVENTGSSSQDVSVAKSDGSNVALSPATRDALGLGTGETATVTFSADAPTGFSSNTISFTADANSLLNDDRDFVVNEQSTSTSSDVTFYDDDFAYQGQDVLVDLSNTDQSVGSTVRLRGVDSFDNNNIDSSSNVEQLNVERADTYTSQFPGTGLADSDSVVLVETDDLESGDYFIRGSGIDEIRANTFEVGTQSLSVEFDDDSVNDAGSQARTDLDISSNRATYSMNVSADGDL</sequence>
<accession>A0A0F8AV10</accession>
<gene>
    <name evidence="1" type="ORF">FK85_27995</name>
</gene>
<reference evidence="1 2" key="1">
    <citation type="journal article" date="2015" name="Genome Announc.">
        <title>Draft genome sequence of a Halorubrum H3 strain isolated from the burlinskoye salt lake (Altai Krai, Russia).</title>
        <authorList>
            <person name="Rozanov A.S."/>
            <person name="Bryanskaya A.V."/>
            <person name="Malup T.K."/>
            <person name="Kotenko A.V."/>
            <person name="Peltek S.E."/>
        </authorList>
    </citation>
    <scope>NUCLEOTIDE SEQUENCE [LARGE SCALE GENOMIC DNA]</scope>
    <source>
        <strain evidence="1 2">H3</strain>
    </source>
</reference>
<evidence type="ECO:0000313" key="1">
    <source>
        <dbReference type="EMBL" id="KKF39521.1"/>
    </source>
</evidence>
<name>A0A0F8AV10_9EURY</name>
<dbReference type="Gene3D" id="2.60.40.10">
    <property type="entry name" value="Immunoglobulins"/>
    <property type="match status" value="1"/>
</dbReference>
<organism evidence="1 2">
    <name type="scientific">Halorubrum saccharovorum</name>
    <dbReference type="NCBI Taxonomy" id="2248"/>
    <lineage>
        <taxon>Archaea</taxon>
        <taxon>Methanobacteriati</taxon>
        <taxon>Methanobacteriota</taxon>
        <taxon>Stenosarchaea group</taxon>
        <taxon>Halobacteria</taxon>
        <taxon>Halobacteriales</taxon>
        <taxon>Haloferacaceae</taxon>
        <taxon>Halorubrum</taxon>
    </lineage>
</organism>
<protein>
    <recommendedName>
        <fullName evidence="3">CARDB domain-containing protein</fullName>
    </recommendedName>
</protein>
<keyword evidence="2" id="KW-1185">Reference proteome</keyword>
<comment type="caution">
    <text evidence="1">The sequence shown here is derived from an EMBL/GenBank/DDBJ whole genome shotgun (WGS) entry which is preliminary data.</text>
</comment>
<dbReference type="Proteomes" id="UP000053331">
    <property type="component" value="Unassembled WGS sequence"/>
</dbReference>
<evidence type="ECO:0000313" key="2">
    <source>
        <dbReference type="Proteomes" id="UP000053331"/>
    </source>
</evidence>
<dbReference type="EMBL" id="JNFH02000042">
    <property type="protein sequence ID" value="KKF39521.1"/>
    <property type="molecule type" value="Genomic_DNA"/>
</dbReference>
<dbReference type="InterPro" id="IPR013783">
    <property type="entry name" value="Ig-like_fold"/>
</dbReference>